<organism evidence="2 3">
    <name type="scientific">Actinokineospora fastidiosa</name>
    <dbReference type="NCBI Taxonomy" id="1816"/>
    <lineage>
        <taxon>Bacteria</taxon>
        <taxon>Bacillati</taxon>
        <taxon>Actinomycetota</taxon>
        <taxon>Actinomycetes</taxon>
        <taxon>Pseudonocardiales</taxon>
        <taxon>Pseudonocardiaceae</taxon>
        <taxon>Actinokineospora</taxon>
    </lineage>
</organism>
<protein>
    <submittedName>
        <fullName evidence="2">Uncharacterized protein</fullName>
    </submittedName>
</protein>
<evidence type="ECO:0000313" key="2">
    <source>
        <dbReference type="EMBL" id="GGS59350.1"/>
    </source>
</evidence>
<evidence type="ECO:0000313" key="3">
    <source>
        <dbReference type="Proteomes" id="UP000660680"/>
    </source>
</evidence>
<reference evidence="2" key="2">
    <citation type="submission" date="2020-09" db="EMBL/GenBank/DDBJ databases">
        <authorList>
            <person name="Sun Q."/>
            <person name="Ohkuma M."/>
        </authorList>
    </citation>
    <scope>NUCLEOTIDE SEQUENCE</scope>
    <source>
        <strain evidence="2">JCM 3276</strain>
    </source>
</reference>
<keyword evidence="3" id="KW-1185">Reference proteome</keyword>
<accession>A0A918GSP5</accession>
<name>A0A918GSP5_9PSEU</name>
<feature type="region of interest" description="Disordered" evidence="1">
    <location>
        <begin position="61"/>
        <end position="102"/>
    </location>
</feature>
<dbReference type="AlphaFoldDB" id="A0A918GSP5"/>
<reference evidence="2" key="1">
    <citation type="journal article" date="2014" name="Int. J. Syst. Evol. Microbiol.">
        <title>Complete genome sequence of Corynebacterium casei LMG S-19264T (=DSM 44701T), isolated from a smear-ripened cheese.</title>
        <authorList>
            <consortium name="US DOE Joint Genome Institute (JGI-PGF)"/>
            <person name="Walter F."/>
            <person name="Albersmeier A."/>
            <person name="Kalinowski J."/>
            <person name="Ruckert C."/>
        </authorList>
    </citation>
    <scope>NUCLEOTIDE SEQUENCE</scope>
    <source>
        <strain evidence="2">JCM 3276</strain>
    </source>
</reference>
<dbReference type="EMBL" id="BMRB01000011">
    <property type="protein sequence ID" value="GGS59350.1"/>
    <property type="molecule type" value="Genomic_DNA"/>
</dbReference>
<comment type="caution">
    <text evidence="2">The sequence shown here is derived from an EMBL/GenBank/DDBJ whole genome shotgun (WGS) entry which is preliminary data.</text>
</comment>
<dbReference type="Proteomes" id="UP000660680">
    <property type="component" value="Unassembled WGS sequence"/>
</dbReference>
<gene>
    <name evidence="2" type="ORF">GCM10010171_62870</name>
</gene>
<proteinExistence type="predicted"/>
<sequence>MPVKSAIVRDTTNIRSCRDPRIPCARMPFTVRSNAAAQALEEGWRDGDWVKCRRSAGALGHRVNGGPQVGQPTRGMTDRTVTMASGATDPEQPSGDNHQRAV</sequence>
<evidence type="ECO:0000256" key="1">
    <source>
        <dbReference type="SAM" id="MobiDB-lite"/>
    </source>
</evidence>